<evidence type="ECO:0000313" key="2">
    <source>
        <dbReference type="Proteomes" id="UP000790347"/>
    </source>
</evidence>
<proteinExistence type="predicted"/>
<organism evidence="1 2">
    <name type="scientific">Dermatophagoides farinae</name>
    <name type="common">American house dust mite</name>
    <dbReference type="NCBI Taxonomy" id="6954"/>
    <lineage>
        <taxon>Eukaryota</taxon>
        <taxon>Metazoa</taxon>
        <taxon>Ecdysozoa</taxon>
        <taxon>Arthropoda</taxon>
        <taxon>Chelicerata</taxon>
        <taxon>Arachnida</taxon>
        <taxon>Acari</taxon>
        <taxon>Acariformes</taxon>
        <taxon>Sarcoptiformes</taxon>
        <taxon>Astigmata</taxon>
        <taxon>Psoroptidia</taxon>
        <taxon>Analgoidea</taxon>
        <taxon>Pyroglyphidae</taxon>
        <taxon>Dermatophagoidinae</taxon>
        <taxon>Dermatophagoides</taxon>
    </lineage>
</organism>
<keyword evidence="2" id="KW-1185">Reference proteome</keyword>
<reference evidence="1" key="2">
    <citation type="journal article" date="2022" name="Res Sq">
        <title>Comparative Genomics Reveals Insights into the Divergent Evolution of Astigmatic Mites and Household Pest Adaptations.</title>
        <authorList>
            <person name="Xiong Q."/>
            <person name="Wan A.T.-Y."/>
            <person name="Liu X.-Y."/>
            <person name="Fung C.S.-H."/>
            <person name="Xiao X."/>
            <person name="Malainual N."/>
            <person name="Hou J."/>
            <person name="Wang L."/>
            <person name="Wang M."/>
            <person name="Yang K."/>
            <person name="Cui Y."/>
            <person name="Leung E."/>
            <person name="Nong W."/>
            <person name="Shin S.-K."/>
            <person name="Au S."/>
            <person name="Jeong K.Y."/>
            <person name="Chew F.T."/>
            <person name="Hui J."/>
            <person name="Leung T.F."/>
            <person name="Tungtrongchitr A."/>
            <person name="Zhong N."/>
            <person name="Liu Z."/>
            <person name="Tsui S."/>
        </authorList>
    </citation>
    <scope>NUCLEOTIDE SEQUENCE</scope>
    <source>
        <strain evidence="1">Derf</strain>
        <tissue evidence="1">Whole organism</tissue>
    </source>
</reference>
<protein>
    <submittedName>
        <fullName evidence="1">Uncharacterized protein</fullName>
    </submittedName>
</protein>
<comment type="caution">
    <text evidence="1">The sequence shown here is derived from an EMBL/GenBank/DDBJ whole genome shotgun (WGS) entry which is preliminary data.</text>
</comment>
<dbReference type="EMBL" id="ASGP02000001">
    <property type="protein sequence ID" value="KAH9525973.1"/>
    <property type="molecule type" value="Genomic_DNA"/>
</dbReference>
<gene>
    <name evidence="1" type="ORF">DERF_000094</name>
</gene>
<dbReference type="AlphaFoldDB" id="A0A922I875"/>
<dbReference type="Proteomes" id="UP000790347">
    <property type="component" value="Unassembled WGS sequence"/>
</dbReference>
<accession>A0A922I875</accession>
<reference evidence="1" key="1">
    <citation type="submission" date="2013-05" db="EMBL/GenBank/DDBJ databases">
        <authorList>
            <person name="Yim A.K.Y."/>
            <person name="Chan T.F."/>
            <person name="Ji K.M."/>
            <person name="Liu X.Y."/>
            <person name="Zhou J.W."/>
            <person name="Li R.Q."/>
            <person name="Yang K.Y."/>
            <person name="Li J."/>
            <person name="Li M."/>
            <person name="Law P.T.W."/>
            <person name="Wu Y.L."/>
            <person name="Cai Z.L."/>
            <person name="Qin H."/>
            <person name="Bao Y."/>
            <person name="Leung R.K.K."/>
            <person name="Ng P.K.S."/>
            <person name="Zou J."/>
            <person name="Zhong X.J."/>
            <person name="Ran P.X."/>
            <person name="Zhong N.S."/>
            <person name="Liu Z.G."/>
            <person name="Tsui S.K.W."/>
        </authorList>
    </citation>
    <scope>NUCLEOTIDE SEQUENCE</scope>
    <source>
        <strain evidence="1">Derf</strain>
        <tissue evidence="1">Whole organism</tissue>
    </source>
</reference>
<name>A0A922I875_DERFA</name>
<evidence type="ECO:0000313" key="1">
    <source>
        <dbReference type="EMBL" id="KAH9525973.1"/>
    </source>
</evidence>
<sequence length="89" mass="9292">MTKFFSAQFQMETTENSTRDLVLLFGITDVDDDDVCDCVFVRIDNGGGDGVGVDKWTTKFDFLVDKKVAGGGGGGGGGGGIGIEVKGCF</sequence>